<dbReference type="EMBL" id="JALJOR010000003">
    <property type="protein sequence ID" value="KAK9820465.1"/>
    <property type="molecule type" value="Genomic_DNA"/>
</dbReference>
<feature type="transmembrane region" description="Helical" evidence="7">
    <location>
        <begin position="156"/>
        <end position="176"/>
    </location>
</feature>
<evidence type="ECO:0000256" key="7">
    <source>
        <dbReference type="SAM" id="Phobius"/>
    </source>
</evidence>
<dbReference type="GO" id="GO:0035435">
    <property type="term" value="P:phosphate ion transmembrane transport"/>
    <property type="evidence" value="ECO:0007669"/>
    <property type="project" value="TreeGrafter"/>
</dbReference>
<dbReference type="AlphaFoldDB" id="A0AAW1QGB5"/>
<feature type="transmembrane region" description="Helical" evidence="7">
    <location>
        <begin position="6"/>
        <end position="24"/>
    </location>
</feature>
<dbReference type="Proteomes" id="UP001489004">
    <property type="component" value="Unassembled WGS sequence"/>
</dbReference>
<keyword evidence="3" id="KW-0592">Phosphate transport</keyword>
<proteinExistence type="predicted"/>
<accession>A0AAW1QGB5</accession>
<evidence type="ECO:0000256" key="3">
    <source>
        <dbReference type="ARBA" id="ARBA00022592"/>
    </source>
</evidence>
<reference evidence="8 9" key="1">
    <citation type="journal article" date="2024" name="Nat. Commun.">
        <title>Phylogenomics reveals the evolutionary origins of lichenization in chlorophyte algae.</title>
        <authorList>
            <person name="Puginier C."/>
            <person name="Libourel C."/>
            <person name="Otte J."/>
            <person name="Skaloud P."/>
            <person name="Haon M."/>
            <person name="Grisel S."/>
            <person name="Petersen M."/>
            <person name="Berrin J.G."/>
            <person name="Delaux P.M."/>
            <person name="Dal Grande F."/>
            <person name="Keller J."/>
        </authorList>
    </citation>
    <scope>NUCLEOTIDE SEQUENCE [LARGE SCALE GENOMIC DNA]</scope>
    <source>
        <strain evidence="8 9">SAG 2043</strain>
    </source>
</reference>
<dbReference type="GO" id="GO:0005315">
    <property type="term" value="F:phosphate transmembrane transporter activity"/>
    <property type="evidence" value="ECO:0007669"/>
    <property type="project" value="InterPro"/>
</dbReference>
<comment type="subcellular location">
    <subcellularLocation>
        <location evidence="1">Membrane</location>
        <topology evidence="1">Multi-pass membrane protein</topology>
    </subcellularLocation>
</comment>
<feature type="transmembrane region" description="Helical" evidence="7">
    <location>
        <begin position="129"/>
        <end position="150"/>
    </location>
</feature>
<sequence>MDTLAWVFYLSVAVAFAFAFGIGANDVANSFGTSIGSGALTMRKAIVIAAFCEVAGAVTLGAGVSDTILRQISNLDSPEVPGAPVCWACGQPNSRMLIFMLGMACALFSGALFMLVATCAAMPVSTTHAIVGAVLGMTLVGAGAACVRWFGLLTIVASWFISPALAGALSVLCLLATKRCILEGQDPFQRALAGLPFLFAGTVAVSYAHGANDTANAAGPFAAVQALYLHGLDDCGRVTTPFWVLAFCGLGIVTGLALLGHRVMQTVGRDLTSINYPRGFAIELGSTLSVVLASVAGMPVSSTHAQIGSIVAVGMLESGWFDMVVGN</sequence>
<feature type="transmembrane region" description="Helical" evidence="7">
    <location>
        <begin position="45"/>
        <end position="64"/>
    </location>
</feature>
<keyword evidence="4 7" id="KW-0812">Transmembrane</keyword>
<dbReference type="PANTHER" id="PTHR11101">
    <property type="entry name" value="PHOSPHATE TRANSPORTER"/>
    <property type="match status" value="1"/>
</dbReference>
<dbReference type="GO" id="GO:0016020">
    <property type="term" value="C:membrane"/>
    <property type="evidence" value="ECO:0007669"/>
    <property type="project" value="UniProtKB-SubCell"/>
</dbReference>
<evidence type="ECO:0000256" key="5">
    <source>
        <dbReference type="ARBA" id="ARBA00022989"/>
    </source>
</evidence>
<feature type="transmembrane region" description="Helical" evidence="7">
    <location>
        <begin position="97"/>
        <end position="117"/>
    </location>
</feature>
<evidence type="ECO:0000256" key="2">
    <source>
        <dbReference type="ARBA" id="ARBA00022448"/>
    </source>
</evidence>
<organism evidence="8 9">
    <name type="scientific">[Myrmecia] bisecta</name>
    <dbReference type="NCBI Taxonomy" id="41462"/>
    <lineage>
        <taxon>Eukaryota</taxon>
        <taxon>Viridiplantae</taxon>
        <taxon>Chlorophyta</taxon>
        <taxon>core chlorophytes</taxon>
        <taxon>Trebouxiophyceae</taxon>
        <taxon>Trebouxiales</taxon>
        <taxon>Trebouxiaceae</taxon>
        <taxon>Myrmecia</taxon>
    </lineage>
</organism>
<evidence type="ECO:0000256" key="1">
    <source>
        <dbReference type="ARBA" id="ARBA00004141"/>
    </source>
</evidence>
<feature type="transmembrane region" description="Helical" evidence="7">
    <location>
        <begin position="242"/>
        <end position="259"/>
    </location>
</feature>
<comment type="caution">
    <text evidence="8">The sequence shown here is derived from an EMBL/GenBank/DDBJ whole genome shotgun (WGS) entry which is preliminary data.</text>
</comment>
<name>A0AAW1QGB5_9CHLO</name>
<keyword evidence="9" id="KW-1185">Reference proteome</keyword>
<feature type="transmembrane region" description="Helical" evidence="7">
    <location>
        <begin position="188"/>
        <end position="208"/>
    </location>
</feature>
<dbReference type="PANTHER" id="PTHR11101:SF80">
    <property type="entry name" value="PHOSPHATE TRANSPORTER"/>
    <property type="match status" value="1"/>
</dbReference>
<keyword evidence="5 7" id="KW-1133">Transmembrane helix</keyword>
<keyword evidence="2" id="KW-0813">Transport</keyword>
<dbReference type="InterPro" id="IPR001204">
    <property type="entry name" value="Phos_transporter"/>
</dbReference>
<evidence type="ECO:0000313" key="9">
    <source>
        <dbReference type="Proteomes" id="UP001489004"/>
    </source>
</evidence>
<gene>
    <name evidence="8" type="ORF">WJX72_010651</name>
</gene>
<evidence type="ECO:0008006" key="10">
    <source>
        <dbReference type="Google" id="ProtNLM"/>
    </source>
</evidence>
<keyword evidence="6 7" id="KW-0472">Membrane</keyword>
<evidence type="ECO:0000313" key="8">
    <source>
        <dbReference type="EMBL" id="KAK9820465.1"/>
    </source>
</evidence>
<evidence type="ECO:0000256" key="4">
    <source>
        <dbReference type="ARBA" id="ARBA00022692"/>
    </source>
</evidence>
<evidence type="ECO:0000256" key="6">
    <source>
        <dbReference type="ARBA" id="ARBA00023136"/>
    </source>
</evidence>
<protein>
    <recommendedName>
        <fullName evidence="10">Phosphate transporter</fullName>
    </recommendedName>
</protein>
<dbReference type="Pfam" id="PF01384">
    <property type="entry name" value="PHO4"/>
    <property type="match status" value="2"/>
</dbReference>